<comment type="caution">
    <text evidence="1">The sequence shown here is derived from an EMBL/GenBank/DDBJ whole genome shotgun (WGS) entry which is preliminary data.</text>
</comment>
<dbReference type="PATRIC" id="fig|1398.22.peg.2902"/>
<dbReference type="InterPro" id="IPR008183">
    <property type="entry name" value="Aldose_1/G6P_1-epimerase"/>
</dbReference>
<evidence type="ECO:0000313" key="1">
    <source>
        <dbReference type="EMBL" id="KWZ78712.1"/>
    </source>
</evidence>
<dbReference type="GO" id="GO:0005975">
    <property type="term" value="P:carbohydrate metabolic process"/>
    <property type="evidence" value="ECO:0007669"/>
    <property type="project" value="InterPro"/>
</dbReference>
<dbReference type="Pfam" id="PF01263">
    <property type="entry name" value="Aldose_epim"/>
    <property type="match status" value="1"/>
</dbReference>
<dbReference type="GO" id="GO:0030246">
    <property type="term" value="F:carbohydrate binding"/>
    <property type="evidence" value="ECO:0007669"/>
    <property type="project" value="InterPro"/>
</dbReference>
<proteinExistence type="predicted"/>
<dbReference type="InterPro" id="IPR014718">
    <property type="entry name" value="GH-type_carb-bd"/>
</dbReference>
<gene>
    <name evidence="1" type="ORF">HMPREF3213_02898</name>
</gene>
<dbReference type="SUPFAM" id="SSF74650">
    <property type="entry name" value="Galactose mutarotase-like"/>
    <property type="match status" value="1"/>
</dbReference>
<accession>A0A133KGL1</accession>
<name>A0A133KGL1_HEYCO</name>
<dbReference type="GO" id="GO:0016853">
    <property type="term" value="F:isomerase activity"/>
    <property type="evidence" value="ECO:0007669"/>
    <property type="project" value="InterPro"/>
</dbReference>
<dbReference type="PANTHER" id="PTHR11122:SF13">
    <property type="entry name" value="GLUCOSE-6-PHOSPHATE 1-EPIMERASE"/>
    <property type="match status" value="1"/>
</dbReference>
<organism evidence="1 2">
    <name type="scientific">Heyndrickxia coagulans</name>
    <name type="common">Weizmannia coagulans</name>
    <dbReference type="NCBI Taxonomy" id="1398"/>
    <lineage>
        <taxon>Bacteria</taxon>
        <taxon>Bacillati</taxon>
        <taxon>Bacillota</taxon>
        <taxon>Bacilli</taxon>
        <taxon>Bacillales</taxon>
        <taxon>Bacillaceae</taxon>
        <taxon>Heyndrickxia</taxon>
    </lineage>
</organism>
<dbReference type="Proteomes" id="UP000070376">
    <property type="component" value="Unassembled WGS sequence"/>
</dbReference>
<reference evidence="2" key="1">
    <citation type="submission" date="2016-01" db="EMBL/GenBank/DDBJ databases">
        <authorList>
            <person name="Mitreva M."/>
            <person name="Pepin K.H."/>
            <person name="Mihindukulasuriya K.A."/>
            <person name="Fulton R."/>
            <person name="Fronick C."/>
            <person name="O'Laughlin M."/>
            <person name="Miner T."/>
            <person name="Herter B."/>
            <person name="Rosa B.A."/>
            <person name="Cordes M."/>
            <person name="Tomlinson C."/>
            <person name="Wollam A."/>
            <person name="Palsikar V.B."/>
            <person name="Mardis E.R."/>
            <person name="Wilson R.K."/>
        </authorList>
    </citation>
    <scope>NUCLEOTIDE SEQUENCE [LARGE SCALE GENOMIC DNA]</scope>
    <source>
        <strain evidence="2">GED7749B</strain>
    </source>
</reference>
<dbReference type="AlphaFoldDB" id="A0A133KGL1"/>
<dbReference type="EMBL" id="LRPN01000137">
    <property type="protein sequence ID" value="KWZ78712.1"/>
    <property type="molecule type" value="Genomic_DNA"/>
</dbReference>
<dbReference type="RefSeq" id="WP_061087066.1">
    <property type="nucleotide sequence ID" value="NZ_CP058594.1"/>
</dbReference>
<dbReference type="PANTHER" id="PTHR11122">
    <property type="entry name" value="APOSPORY-ASSOCIATED PROTEIN C-RELATED"/>
    <property type="match status" value="1"/>
</dbReference>
<dbReference type="InterPro" id="IPR011013">
    <property type="entry name" value="Gal_mutarotase_sf_dom"/>
</dbReference>
<dbReference type="Gene3D" id="2.70.98.10">
    <property type="match status" value="1"/>
</dbReference>
<sequence length="285" mass="32322">MYSIEEFDRQGMHFFRLKGEGDFVEVCPERGGMITAIHIADEDLLYMNEETLFDLDKNVRGGIPVLFPIAGQLRGKQYDWGGRVYQMANHGLVRTRPLEVAGQSCGTDHAEITLVFHSTPETRVSYPFDFELQLTYRLAGGKVTIQQKVTNHSIGPMPICPGFHPYFAIRDKALELETTATTYFDYNDHKEKPLTGKLEMAGLKESVVFEGGSVRTAFHAKKDLVIEADEHFRYTVVWVEGDAPFVCIEPWVAKNEALNTQEGLILVKPEQPLALEVKFYLEKRS</sequence>
<evidence type="ECO:0000313" key="2">
    <source>
        <dbReference type="Proteomes" id="UP000070376"/>
    </source>
</evidence>
<protein>
    <submittedName>
        <fullName evidence="1">Aldose 1-epimerase</fullName>
    </submittedName>
</protein>